<sequence length="112" mass="12336">MAADTLIGVLILGALLLNALGGRKGHGYRNENRKCKDDCKQGEFYNIDLCTWCQCWSKSLNSAQCTIEDCGTLTCEQEGTEIYQPSHKCCPECVPVSMGLSLQNLSRNGIMK</sequence>
<dbReference type="Proteomes" id="UP001165740">
    <property type="component" value="Chromosome 4"/>
</dbReference>
<name>A0A9W3A8Y5_BIOGL</name>
<gene>
    <name evidence="3" type="primary">LOC129926023</name>
</gene>
<protein>
    <submittedName>
        <fullName evidence="3">Uncharacterized protein LOC129926023</fullName>
    </submittedName>
</protein>
<feature type="signal peptide" evidence="1">
    <location>
        <begin position="1"/>
        <end position="21"/>
    </location>
</feature>
<evidence type="ECO:0000256" key="1">
    <source>
        <dbReference type="SAM" id="SignalP"/>
    </source>
</evidence>
<accession>A0A9W3A8Y5</accession>
<dbReference type="OrthoDB" id="10358512at2759"/>
<dbReference type="AlphaFoldDB" id="A0A9W3A8Y5"/>
<organism evidence="2 3">
    <name type="scientific">Biomphalaria glabrata</name>
    <name type="common">Bloodfluke planorb</name>
    <name type="synonym">Freshwater snail</name>
    <dbReference type="NCBI Taxonomy" id="6526"/>
    <lineage>
        <taxon>Eukaryota</taxon>
        <taxon>Metazoa</taxon>
        <taxon>Spiralia</taxon>
        <taxon>Lophotrochozoa</taxon>
        <taxon>Mollusca</taxon>
        <taxon>Gastropoda</taxon>
        <taxon>Heterobranchia</taxon>
        <taxon>Euthyneura</taxon>
        <taxon>Panpulmonata</taxon>
        <taxon>Hygrophila</taxon>
        <taxon>Lymnaeoidea</taxon>
        <taxon>Planorbidae</taxon>
        <taxon>Biomphalaria</taxon>
    </lineage>
</organism>
<proteinExistence type="predicted"/>
<evidence type="ECO:0000313" key="3">
    <source>
        <dbReference type="RefSeq" id="XP_055883812.1"/>
    </source>
</evidence>
<keyword evidence="1" id="KW-0732">Signal</keyword>
<evidence type="ECO:0000313" key="2">
    <source>
        <dbReference type="Proteomes" id="UP001165740"/>
    </source>
</evidence>
<dbReference type="GeneID" id="129926023"/>
<reference evidence="3" key="1">
    <citation type="submission" date="2025-08" db="UniProtKB">
        <authorList>
            <consortium name="RefSeq"/>
        </authorList>
    </citation>
    <scope>IDENTIFICATION</scope>
</reference>
<feature type="chain" id="PRO_5040917768" evidence="1">
    <location>
        <begin position="22"/>
        <end position="112"/>
    </location>
</feature>
<keyword evidence="2" id="KW-1185">Reference proteome</keyword>
<dbReference type="RefSeq" id="XP_055883812.1">
    <property type="nucleotide sequence ID" value="XM_056027837.1"/>
</dbReference>